<dbReference type="CDD" id="cd04301">
    <property type="entry name" value="NAT_SF"/>
    <property type="match status" value="1"/>
</dbReference>
<dbReference type="Gene3D" id="3.40.630.30">
    <property type="match status" value="1"/>
</dbReference>
<reference evidence="4 5" key="1">
    <citation type="submission" date="2020-01" db="EMBL/GenBank/DDBJ databases">
        <title>Ponticoccus aerotolerans gen. nov., sp. nov., an anaerobic bacterium and proposal of Ponticoccusceae fam. nov., Ponticoccusles ord. nov. and Ponticoccuse classis nov. in the phylum Kiritimatiellaeota.</title>
        <authorList>
            <person name="Zhou L.Y."/>
            <person name="Du Z.J."/>
        </authorList>
    </citation>
    <scope>NUCLEOTIDE SEQUENCE [LARGE SCALE GENOMIC DNA]</scope>
    <source>
        <strain evidence="4 5">S-5007</strain>
    </source>
</reference>
<gene>
    <name evidence="4" type="ORF">GT409_00105</name>
</gene>
<keyword evidence="5" id="KW-1185">Reference proteome</keyword>
<sequence length="200" mass="22961">MTCLEPSILGNFSKLQRYLAFKKHQILPRRHCSAINLKIRQINETDTSAIKDLVRSSYGRTLAEELEDQNRGLTSIIVAWVDTIPCGYSFVSWKGPRDPEVRSKLPNIPEFYCLTVIEPFRCRGIGTALIDFMEKTARNQGFTQMGLGVAHTNLRAHTLYQHLGYKEAIEEYYDRYPCLDETGHPKEAADLCRFMVKNLD</sequence>
<dbReference type="RefSeq" id="WP_160625946.1">
    <property type="nucleotide sequence ID" value="NZ_CP047593.1"/>
</dbReference>
<dbReference type="AlphaFoldDB" id="A0A6P1M1D7"/>
<dbReference type="KEGG" id="taer:GT409_00105"/>
<dbReference type="InterPro" id="IPR050832">
    <property type="entry name" value="Bact_Acetyltransf"/>
</dbReference>
<dbReference type="InterPro" id="IPR016181">
    <property type="entry name" value="Acyl_CoA_acyltransferase"/>
</dbReference>
<feature type="domain" description="N-acetyltransferase" evidence="3">
    <location>
        <begin position="37"/>
        <end position="181"/>
    </location>
</feature>
<keyword evidence="1 4" id="KW-0808">Transferase</keyword>
<dbReference type="Pfam" id="PF00583">
    <property type="entry name" value="Acetyltransf_1"/>
    <property type="match status" value="1"/>
</dbReference>
<evidence type="ECO:0000313" key="5">
    <source>
        <dbReference type="Proteomes" id="UP000464954"/>
    </source>
</evidence>
<dbReference type="EMBL" id="CP047593">
    <property type="protein sequence ID" value="QHI67912.1"/>
    <property type="molecule type" value="Genomic_DNA"/>
</dbReference>
<dbReference type="InterPro" id="IPR000182">
    <property type="entry name" value="GNAT_dom"/>
</dbReference>
<dbReference type="Proteomes" id="UP000464954">
    <property type="component" value="Chromosome"/>
</dbReference>
<dbReference type="PANTHER" id="PTHR43877">
    <property type="entry name" value="AMINOALKYLPHOSPHONATE N-ACETYLTRANSFERASE-RELATED-RELATED"/>
    <property type="match status" value="1"/>
</dbReference>
<proteinExistence type="predicted"/>
<evidence type="ECO:0000256" key="1">
    <source>
        <dbReference type="ARBA" id="ARBA00022679"/>
    </source>
</evidence>
<dbReference type="PROSITE" id="PS51186">
    <property type="entry name" value="GNAT"/>
    <property type="match status" value="1"/>
</dbReference>
<evidence type="ECO:0000313" key="4">
    <source>
        <dbReference type="EMBL" id="QHI67912.1"/>
    </source>
</evidence>
<evidence type="ECO:0000256" key="2">
    <source>
        <dbReference type="ARBA" id="ARBA00023315"/>
    </source>
</evidence>
<name>A0A6P1M1D7_9BACT</name>
<accession>A0A6P1M1D7</accession>
<keyword evidence="2" id="KW-0012">Acyltransferase</keyword>
<dbReference type="SUPFAM" id="SSF55729">
    <property type="entry name" value="Acyl-CoA N-acyltransferases (Nat)"/>
    <property type="match status" value="1"/>
</dbReference>
<evidence type="ECO:0000259" key="3">
    <source>
        <dbReference type="PROSITE" id="PS51186"/>
    </source>
</evidence>
<organism evidence="4 5">
    <name type="scientific">Tichowtungia aerotolerans</name>
    <dbReference type="NCBI Taxonomy" id="2697043"/>
    <lineage>
        <taxon>Bacteria</taxon>
        <taxon>Pseudomonadati</taxon>
        <taxon>Kiritimatiellota</taxon>
        <taxon>Tichowtungiia</taxon>
        <taxon>Tichowtungiales</taxon>
        <taxon>Tichowtungiaceae</taxon>
        <taxon>Tichowtungia</taxon>
    </lineage>
</organism>
<protein>
    <submittedName>
        <fullName evidence="4">GNAT family N-acetyltransferase</fullName>
    </submittedName>
</protein>
<dbReference type="GO" id="GO:0016747">
    <property type="term" value="F:acyltransferase activity, transferring groups other than amino-acyl groups"/>
    <property type="evidence" value="ECO:0007669"/>
    <property type="project" value="InterPro"/>
</dbReference>